<evidence type="ECO:0000313" key="2">
    <source>
        <dbReference type="Proteomes" id="UP000828390"/>
    </source>
</evidence>
<reference evidence="1" key="2">
    <citation type="submission" date="2020-11" db="EMBL/GenBank/DDBJ databases">
        <authorList>
            <person name="McCartney M.A."/>
            <person name="Auch B."/>
            <person name="Kono T."/>
            <person name="Mallez S."/>
            <person name="Becker A."/>
            <person name="Gohl D.M."/>
            <person name="Silverstein K.A.T."/>
            <person name="Koren S."/>
            <person name="Bechman K.B."/>
            <person name="Herman A."/>
            <person name="Abrahante J.E."/>
            <person name="Garbe J."/>
        </authorList>
    </citation>
    <scope>NUCLEOTIDE SEQUENCE</scope>
    <source>
        <strain evidence="1">Duluth1</strain>
        <tissue evidence="1">Whole animal</tissue>
    </source>
</reference>
<proteinExistence type="predicted"/>
<dbReference type="EMBL" id="JAIWYP010000003">
    <property type="protein sequence ID" value="KAH3844068.1"/>
    <property type="molecule type" value="Genomic_DNA"/>
</dbReference>
<protein>
    <submittedName>
        <fullName evidence="1">Uncharacterized protein</fullName>
    </submittedName>
</protein>
<dbReference type="Proteomes" id="UP000828390">
    <property type="component" value="Unassembled WGS sequence"/>
</dbReference>
<name>A0A9D4KQY2_DREPO</name>
<accession>A0A9D4KQY2</accession>
<keyword evidence="2" id="KW-1185">Reference proteome</keyword>
<comment type="caution">
    <text evidence="1">The sequence shown here is derived from an EMBL/GenBank/DDBJ whole genome shotgun (WGS) entry which is preliminary data.</text>
</comment>
<gene>
    <name evidence="1" type="ORF">DPMN_086320</name>
</gene>
<reference evidence="1" key="1">
    <citation type="journal article" date="2019" name="bioRxiv">
        <title>The Genome of the Zebra Mussel, Dreissena polymorpha: A Resource for Invasive Species Research.</title>
        <authorList>
            <person name="McCartney M.A."/>
            <person name="Auch B."/>
            <person name="Kono T."/>
            <person name="Mallez S."/>
            <person name="Zhang Y."/>
            <person name="Obille A."/>
            <person name="Becker A."/>
            <person name="Abrahante J.E."/>
            <person name="Garbe J."/>
            <person name="Badalamenti J.P."/>
            <person name="Herman A."/>
            <person name="Mangelson H."/>
            <person name="Liachko I."/>
            <person name="Sullivan S."/>
            <person name="Sone E.D."/>
            <person name="Koren S."/>
            <person name="Silverstein K.A.T."/>
            <person name="Beckman K.B."/>
            <person name="Gohl D.M."/>
        </authorList>
    </citation>
    <scope>NUCLEOTIDE SEQUENCE</scope>
    <source>
        <strain evidence="1">Duluth1</strain>
        <tissue evidence="1">Whole animal</tissue>
    </source>
</reference>
<feature type="non-terminal residue" evidence="1">
    <location>
        <position position="1"/>
    </location>
</feature>
<evidence type="ECO:0000313" key="1">
    <source>
        <dbReference type="EMBL" id="KAH3844068.1"/>
    </source>
</evidence>
<sequence>HIDEDCGAETQKLAPVIGGKACLSRGVRGQTGIALRMPYTVPHVWGMHGRRQTLHP</sequence>
<organism evidence="1 2">
    <name type="scientific">Dreissena polymorpha</name>
    <name type="common">Zebra mussel</name>
    <name type="synonym">Mytilus polymorpha</name>
    <dbReference type="NCBI Taxonomy" id="45954"/>
    <lineage>
        <taxon>Eukaryota</taxon>
        <taxon>Metazoa</taxon>
        <taxon>Spiralia</taxon>
        <taxon>Lophotrochozoa</taxon>
        <taxon>Mollusca</taxon>
        <taxon>Bivalvia</taxon>
        <taxon>Autobranchia</taxon>
        <taxon>Heteroconchia</taxon>
        <taxon>Euheterodonta</taxon>
        <taxon>Imparidentia</taxon>
        <taxon>Neoheterodontei</taxon>
        <taxon>Myida</taxon>
        <taxon>Dreissenoidea</taxon>
        <taxon>Dreissenidae</taxon>
        <taxon>Dreissena</taxon>
    </lineage>
</organism>
<dbReference type="AlphaFoldDB" id="A0A9D4KQY2"/>